<feature type="compositionally biased region" description="Polar residues" evidence="3">
    <location>
        <begin position="2005"/>
        <end position="2017"/>
    </location>
</feature>
<dbReference type="InterPro" id="IPR035421">
    <property type="entry name" value="Terminase_6C"/>
</dbReference>
<dbReference type="Proteomes" id="UP001642464">
    <property type="component" value="Unassembled WGS sequence"/>
</dbReference>
<feature type="coiled-coil region" evidence="2">
    <location>
        <begin position="1224"/>
        <end position="1251"/>
    </location>
</feature>
<evidence type="ECO:0000256" key="1">
    <source>
        <dbReference type="ARBA" id="ARBA00022612"/>
    </source>
</evidence>
<feature type="region of interest" description="Disordered" evidence="3">
    <location>
        <begin position="1998"/>
        <end position="2059"/>
    </location>
</feature>
<dbReference type="InterPro" id="IPR006517">
    <property type="entry name" value="Phage_terminase_lsu-like_C"/>
</dbReference>
<dbReference type="Pfam" id="PF17289">
    <property type="entry name" value="Terminase_6C"/>
    <property type="match status" value="1"/>
</dbReference>
<dbReference type="Gene3D" id="2.10.10.90">
    <property type="match status" value="1"/>
</dbReference>
<feature type="region of interest" description="Disordered" evidence="3">
    <location>
        <begin position="1500"/>
        <end position="1553"/>
    </location>
</feature>
<keyword evidence="6" id="KW-1185">Reference proteome</keyword>
<gene>
    <name evidence="5" type="ORF">SCF082_LOCUS42899</name>
</gene>
<organism evidence="5 6">
    <name type="scientific">Durusdinium trenchii</name>
    <dbReference type="NCBI Taxonomy" id="1381693"/>
    <lineage>
        <taxon>Eukaryota</taxon>
        <taxon>Sar</taxon>
        <taxon>Alveolata</taxon>
        <taxon>Dinophyceae</taxon>
        <taxon>Suessiales</taxon>
        <taxon>Symbiodiniaceae</taxon>
        <taxon>Durusdinium</taxon>
    </lineage>
</organism>
<dbReference type="EMBL" id="CAXAMM010040086">
    <property type="protein sequence ID" value="CAK9091018.1"/>
    <property type="molecule type" value="Genomic_DNA"/>
</dbReference>
<feature type="region of interest" description="Disordered" evidence="3">
    <location>
        <begin position="197"/>
        <end position="216"/>
    </location>
</feature>
<feature type="domain" description="Terminase large subunit gp17-like C-terminal" evidence="4">
    <location>
        <begin position="416"/>
        <end position="558"/>
    </location>
</feature>
<reference evidence="5 6" key="1">
    <citation type="submission" date="2024-02" db="EMBL/GenBank/DDBJ databases">
        <authorList>
            <person name="Chen Y."/>
            <person name="Shah S."/>
            <person name="Dougan E. K."/>
            <person name="Thang M."/>
            <person name="Chan C."/>
        </authorList>
    </citation>
    <scope>NUCLEOTIDE SEQUENCE [LARGE SCALE GENOMIC DNA]</scope>
</reference>
<sequence>MKIVNPERERVASRATPEELAEALQALDLESIPNELRPLAVLDRIMKVMVETSPMTEHHKEAYQDAAKHLLRLQKAETDFEEFVRLMHPEFDLQPFQLELIRALDKLAKRELRDKNGEPVTRVLINMPPRHAKSTIASKLFPAWLLGFQPRTHVLGATYGQSLADKFGAEVRAYVQSFTYQQIFPDFQLDKSTRAKDDWRVGNKPGPRPGKEGGGSYFITGLEGSTTGRPANCLIIDDPIKNRKEAESITYRNKVWDFYVSSLENRKEPDYKKDAPIEIVILTRWHPDDLAARLMETEDWEKGRWLHFNYPAWTEKPGVEVNRSMLPPDHPKYLSKEELQKTGSKMANLPGPREALWPERFPVEELERKRTLNAREFDALYLQSPYIKGGNLIKMGWFRYYTTPPKDEDLVSIIISADTAFKKTTRSDYSVMQVWGIHKNGDIYLLDQVRERLDYPDLKRRAIQLSAVWRGRGLRGVYIEPKSSGTNLIDDLRLETGMSVIASPNAEVDKYTKVSTVLPLIEGGRVYFPQNAPWLDDFVEELIQFPDGAHDDQCDALAIGLEVMSRIPSTGFNSFTSLSNLVGTSLNQSRQKAPTDPEKGLIVDLSKHFEALQGYQDIAVDLTEDEESRIVDYVRNCFEMSYDRIRNRYSHWDSADKAHDVYVDPEETEFRNKVVIGDTRAVADTVITYLMAALAGRNPMFQLEGTNRKSRKASLILERLLHQQVRRTAGEARIAQLLTDSVKYGFSPTKVSWDASTKSNQIINFDPRRAFPDPRVTWGEWDKMQFIGFSSFHSYDTLLQSGMYPIMDRFPSLRDSLAPSNGSWKCNDWHRASGRGLAIDPTDPLNKGTGQFKLSDARVVNELWCRFSGYQLGMPAIRSIWLLVTVLDEKACIRLQMNPYGKQFPVTIGSLHNDTNKTYGQGLYDLLLPLHDIATWLMRSRVDNVQAALNNLIFADPTSVNILDLVDRNPWGIVQALPGANLKDAVRIEAIPDVTRGHWNDIAALSDMKQRLSAASDAQQGMPTGDSVRSATEIARLTQLGSQRLGMLARVMSALTIRPMVRMMVSNIQDAIQYEGSIFMPEDQVNSQLQGIVEDEYLDFDIRDLQGDVDYLVVDGTLPLEPTRNAETWLRVLEVAGNSGLNMEIDMKRIALEAIRSMGITDIEQYRIDPRQLQQQGLSPSQQLAVMEKMRGQSTGTQVQSDESISREVERGMESIQDTMYEDVSRLFHQLENIERRIHAIERSFEKFKEVERLEITRVRLRSSKTGESNLDAYLEAAEKGTRTLADLLGDLFDTDGTFREELIEIRVNTSSHEIEFRAGNFLNPTDGWQQTGEYVFRQTGGWTTSTDYKRLDVVTRDNVVYWVTEDHTSGSFASDLSAGKLEVISTFQIGLPASSWAATTSYVIGDTVWNDNILYRCIEAHTSSAAFVTDSSKWETLLNFKTAVDSTSAAAAAAATSETNAATSASAAASSESAAAASESSASTSATSATASAAAAATSETNAATSESNAASSETNSATSETNAAASETAAASSETNAATSETNAASSETNAAASETAAANSAAVAAGWSAAATTAKDNAAASAAAAATSETNAAASAALAYGAAARMPSFTTRATGYTLTLGDDGGGSVLISPVGDIKLPALSSVSVGWTHFVWFSGSPASFQSNFIEPQSGETIRHRGFPIVGKVYFPGDDFVVRVSCADFGGKVWLTEVVQNVSPGVASGTTFYSGGSYNSSPTSWAKTARNAEDLGTYYEAPNAGLTSIKVPVTGLYSFAGTTYYNASAGGGVSASATVSFGLNNSIRSEWASEHRMFRVNEDAGYMSPETTQVLQQGDTVDLYHQASNSALYYFIGNNYLRVRLISDSGTPEMVSWPEERFGPLDWQAVEAQCAIEALAAEKQRLLNKVGEIFETKLSTIPHDGRLFDISGVNQGLVVAWYNGAKEYEEQFAPGQPWGPEVWPHMSDGQGGYSIADLAACKVWALSMFILVDRIAAARLGATPAPQPGPNQQISATPQNVDVPNPTADKAENAKEAAEKTASPETEGDASQQPPVSYKIKFGDEERELTEEQIRGTFDRYKALNHKNAQLRPAYEIVEKLAEKLGDPKKVADLTAHALRSLSNTPNSNQNPKATERPDPDTGGGQETNEQVSQRLEEWEQNFGELPPGYKEMLGFQPKVTDAINQMTAMFQKMMEQGQGTVQRAQEINEDTKGRQVDAAKETLMTNLNAAQQKFAFDDSEVSAFQQFAGSRGYTMEDFLDRDVLMAVAEDFNNSKNSGELERLREIENRRQAAMGSEGSVPGTGGAAALSPQEDQIARMARRGHEAIQNGRRQ</sequence>
<feature type="compositionally biased region" description="Polar residues" evidence="3">
    <location>
        <begin position="2116"/>
        <end position="2128"/>
    </location>
</feature>
<dbReference type="CDD" id="cd12214">
    <property type="entry name" value="ChiA1_BD"/>
    <property type="match status" value="1"/>
</dbReference>
<keyword evidence="2" id="KW-0175">Coiled coil</keyword>
<dbReference type="Pfam" id="PF23899">
    <property type="entry name" value="SU10_portal"/>
    <property type="match status" value="1"/>
</dbReference>
<feature type="region of interest" description="Disordered" evidence="3">
    <location>
        <begin position="2116"/>
        <end position="2147"/>
    </location>
</feature>
<evidence type="ECO:0000256" key="2">
    <source>
        <dbReference type="SAM" id="Coils"/>
    </source>
</evidence>
<protein>
    <submittedName>
        <fullName evidence="5">Uncharacterized protein XF_1569/XF_1674</fullName>
    </submittedName>
</protein>
<accession>A0ABP0QSC7</accession>
<dbReference type="Gene3D" id="3.30.420.240">
    <property type="match status" value="1"/>
</dbReference>
<feature type="region of interest" description="Disordered" evidence="3">
    <location>
        <begin position="2284"/>
        <end position="2307"/>
    </location>
</feature>
<keyword evidence="1" id="KW-1188">Viral release from host cell</keyword>
<feature type="compositionally biased region" description="Basic and acidic residues" evidence="3">
    <location>
        <begin position="2024"/>
        <end position="2034"/>
    </location>
</feature>
<evidence type="ECO:0000313" key="6">
    <source>
        <dbReference type="Proteomes" id="UP001642464"/>
    </source>
</evidence>
<evidence type="ECO:0000256" key="3">
    <source>
        <dbReference type="SAM" id="MobiDB-lite"/>
    </source>
</evidence>
<name>A0ABP0QSC7_9DINO</name>
<evidence type="ECO:0000313" key="5">
    <source>
        <dbReference type="EMBL" id="CAK9091018.1"/>
    </source>
</evidence>
<dbReference type="InterPro" id="IPR056909">
    <property type="entry name" value="SU10_portal"/>
</dbReference>
<dbReference type="NCBIfam" id="TIGR01630">
    <property type="entry name" value="psiM2_ORF9"/>
    <property type="match status" value="1"/>
</dbReference>
<comment type="caution">
    <text evidence="5">The sequence shown here is derived from an EMBL/GenBank/DDBJ whole genome shotgun (WGS) entry which is preliminary data.</text>
</comment>
<evidence type="ECO:0000259" key="4">
    <source>
        <dbReference type="Pfam" id="PF17289"/>
    </source>
</evidence>
<proteinExistence type="predicted"/>